<keyword evidence="3" id="KW-1185">Reference proteome</keyword>
<feature type="compositionally biased region" description="Polar residues" evidence="1">
    <location>
        <begin position="623"/>
        <end position="632"/>
    </location>
</feature>
<dbReference type="PANTHER" id="PTHR43591">
    <property type="entry name" value="METHYLTRANSFERASE"/>
    <property type="match status" value="1"/>
</dbReference>
<name>A0A4U0TK24_9PEZI</name>
<sequence length="632" mass="69702">MAQNRGREATGITGSQTFEDTPEASMEDVRPDSATHSLAPGVGGDSGISIDTPMAASAGQPTTTDGEDPTAPVTREAIEAETDGMSDSDSGFSEAALSTASLRSSIFDYEEEYGRSYHAFRAGKYVMPNDEGEQERMDLHYHSLRLVLGNTHFLAPLEYPTSVLDVGTGTGIWAMDVADDYPSAQVLGIDLSPIQPSAVPPNLEFQVMDADEAWDFGQRFDLVHTRLMNGFSIRSWPFFYQQAYEALQPGGWVENQEFDLSFACDDGSQPADAASARWANLWNEGIQRSGLDGRCYPERMMDQMREAGFINVRMTFFRMPIGPWPRDDKFKQAGLFNLVALNEGLSGLSQRVFTKALGWSIEEMEVLLMQVRNEGQNRRIHTYFPIYVVHGQKPPSVRSPESSVEPEVDEDVLARLQRFSGYDQDVAVVKSDAGIEQPPAGAVDGDLAEFKLFATSKSAGEALNKIRLRSPTPPIEAGLINKRPSSHYFTGNLTDAVKKDYASAARSGAEIMSFSTSPWPGAAYCWKVLHLPPSGLARSAKAQNERSFMRLTGKAKQPRKRARKGKKARIMLRSKLAASRTAAETKEAEDREKRTKRNREKKVKKKLREKAKKNTEDDGNVSAHASSSAGPD</sequence>
<dbReference type="Proteomes" id="UP000308549">
    <property type="component" value="Unassembled WGS sequence"/>
</dbReference>
<dbReference type="OrthoDB" id="2013972at2759"/>
<dbReference type="SUPFAM" id="SSF53335">
    <property type="entry name" value="S-adenosyl-L-methionine-dependent methyltransferases"/>
    <property type="match status" value="1"/>
</dbReference>
<dbReference type="AlphaFoldDB" id="A0A4U0TK24"/>
<dbReference type="InterPro" id="IPR018555">
    <property type="entry name" value="C630.06c-like"/>
</dbReference>
<dbReference type="CDD" id="cd02440">
    <property type="entry name" value="AdoMet_MTases"/>
    <property type="match status" value="1"/>
</dbReference>
<proteinExistence type="predicted"/>
<comment type="caution">
    <text evidence="2">The sequence shown here is derived from an EMBL/GenBank/DDBJ whole genome shotgun (WGS) entry which is preliminary data.</text>
</comment>
<gene>
    <name evidence="2" type="ORF">B0A50_08312</name>
</gene>
<dbReference type="Gene3D" id="3.40.50.150">
    <property type="entry name" value="Vaccinia Virus protein VP39"/>
    <property type="match status" value="1"/>
</dbReference>
<feature type="compositionally biased region" description="Basic and acidic residues" evidence="1">
    <location>
        <begin position="583"/>
        <end position="593"/>
    </location>
</feature>
<dbReference type="PANTHER" id="PTHR43591:SF24">
    <property type="entry name" value="2-METHOXY-6-POLYPRENYL-1,4-BENZOQUINOL METHYLASE, MITOCHONDRIAL"/>
    <property type="match status" value="1"/>
</dbReference>
<dbReference type="InterPro" id="IPR029063">
    <property type="entry name" value="SAM-dependent_MTases_sf"/>
</dbReference>
<evidence type="ECO:0000313" key="3">
    <source>
        <dbReference type="Proteomes" id="UP000308549"/>
    </source>
</evidence>
<accession>A0A4U0TK24</accession>
<evidence type="ECO:0000313" key="2">
    <source>
        <dbReference type="EMBL" id="TKA22200.1"/>
    </source>
</evidence>
<dbReference type="Pfam" id="PF09428">
    <property type="entry name" value="DUF2011"/>
    <property type="match status" value="1"/>
</dbReference>
<feature type="compositionally biased region" description="Basic residues" evidence="1">
    <location>
        <begin position="594"/>
        <end position="611"/>
    </location>
</feature>
<dbReference type="Pfam" id="PF13489">
    <property type="entry name" value="Methyltransf_23"/>
    <property type="match status" value="1"/>
</dbReference>
<dbReference type="EMBL" id="NAJL01000081">
    <property type="protein sequence ID" value="TKA22200.1"/>
    <property type="molecule type" value="Genomic_DNA"/>
</dbReference>
<feature type="region of interest" description="Disordered" evidence="1">
    <location>
        <begin position="1"/>
        <end position="72"/>
    </location>
</feature>
<dbReference type="GO" id="GO:0008168">
    <property type="term" value="F:methyltransferase activity"/>
    <property type="evidence" value="ECO:0007669"/>
    <property type="project" value="TreeGrafter"/>
</dbReference>
<organism evidence="2 3">
    <name type="scientific">Salinomyces thailandicus</name>
    <dbReference type="NCBI Taxonomy" id="706561"/>
    <lineage>
        <taxon>Eukaryota</taxon>
        <taxon>Fungi</taxon>
        <taxon>Dikarya</taxon>
        <taxon>Ascomycota</taxon>
        <taxon>Pezizomycotina</taxon>
        <taxon>Dothideomycetes</taxon>
        <taxon>Dothideomycetidae</taxon>
        <taxon>Mycosphaerellales</taxon>
        <taxon>Teratosphaeriaceae</taxon>
        <taxon>Salinomyces</taxon>
    </lineage>
</organism>
<evidence type="ECO:0000256" key="1">
    <source>
        <dbReference type="SAM" id="MobiDB-lite"/>
    </source>
</evidence>
<reference evidence="2 3" key="1">
    <citation type="submission" date="2017-03" db="EMBL/GenBank/DDBJ databases">
        <title>Genomes of endolithic fungi from Antarctica.</title>
        <authorList>
            <person name="Coleine C."/>
            <person name="Masonjones S."/>
            <person name="Stajich J.E."/>
        </authorList>
    </citation>
    <scope>NUCLEOTIDE SEQUENCE [LARGE SCALE GENOMIC DNA]</scope>
    <source>
        <strain evidence="2 3">CCFEE 6315</strain>
    </source>
</reference>
<protein>
    <submittedName>
        <fullName evidence="2">Uncharacterized protein</fullName>
    </submittedName>
</protein>
<feature type="region of interest" description="Disordered" evidence="1">
    <location>
        <begin position="574"/>
        <end position="632"/>
    </location>
</feature>